<dbReference type="InterPro" id="IPR011042">
    <property type="entry name" value="6-blade_b-propeller_TolB-like"/>
</dbReference>
<name>A0ABR6KL80_9BACT</name>
<comment type="caution">
    <text evidence="1">The sequence shown here is derived from an EMBL/GenBank/DDBJ whole genome shotgun (WGS) entry which is preliminary data.</text>
</comment>
<gene>
    <name evidence="1" type="ORF">GGQ57_002147</name>
</gene>
<evidence type="ECO:0008006" key="3">
    <source>
        <dbReference type="Google" id="ProtNLM"/>
    </source>
</evidence>
<dbReference type="Pfam" id="PF17170">
    <property type="entry name" value="DUF5128"/>
    <property type="match status" value="1"/>
</dbReference>
<reference evidence="1 2" key="1">
    <citation type="submission" date="2020-08" db="EMBL/GenBank/DDBJ databases">
        <title>Genomic Encyclopedia of Type Strains, Phase IV (KMG-IV): sequencing the most valuable type-strain genomes for metagenomic binning, comparative biology and taxonomic classification.</title>
        <authorList>
            <person name="Goeker M."/>
        </authorList>
    </citation>
    <scope>NUCLEOTIDE SEQUENCE [LARGE SCALE GENOMIC DNA]</scope>
    <source>
        <strain evidence="1 2">DSM 102983</strain>
    </source>
</reference>
<dbReference type="EMBL" id="JACHOC010000003">
    <property type="protein sequence ID" value="MBB4622250.1"/>
    <property type="molecule type" value="Genomic_DNA"/>
</dbReference>
<sequence length="391" mass="44644">MGKSIRITGVWLLVLAFYMPLMAQKNIAFADGVNKQKELNLSDVASGVRYIPLETTTESLLDKDILDVTFTADYLFVCDYVNLFQFTPEGKFVRKIGKAGEGPGEYTQSIMAVTYDEDAKQIFMSDFRKGKVLVYSFDGKYLYDIETQRGSMTTYRDKTGNLFGVTNEYLYSKDKRGKELFVYNTKGKELYSFHFRPEEGIRYPGIIFTYGILYDHQGSTYYKNPLETTIFRLEGKKRIPVYKLDLSQYEKLSGESDAVIVVDKKANTGTNLPNKAAEKKFNFFNIVETDHGMGIEYAQENERRFAWYDKENGTLCRVRSPKAQWDGFTEDMEGGCAIFPRFIRNNKMIAVLSASILLEKVKPADAKGSLEKLLPDLVEDDNQVLVVAQLK</sequence>
<accession>A0ABR6KL80</accession>
<dbReference type="Gene3D" id="2.120.10.30">
    <property type="entry name" value="TolB, C-terminal domain"/>
    <property type="match status" value="1"/>
</dbReference>
<keyword evidence="2" id="KW-1185">Reference proteome</keyword>
<dbReference type="SUPFAM" id="SSF63825">
    <property type="entry name" value="YWTD domain"/>
    <property type="match status" value="1"/>
</dbReference>
<proteinExistence type="predicted"/>
<organism evidence="1 2">
    <name type="scientific">Parabacteroides faecis</name>
    <dbReference type="NCBI Taxonomy" id="1217282"/>
    <lineage>
        <taxon>Bacteria</taxon>
        <taxon>Pseudomonadati</taxon>
        <taxon>Bacteroidota</taxon>
        <taxon>Bacteroidia</taxon>
        <taxon>Bacteroidales</taxon>
        <taxon>Tannerellaceae</taxon>
        <taxon>Parabacteroides</taxon>
    </lineage>
</organism>
<evidence type="ECO:0000313" key="1">
    <source>
        <dbReference type="EMBL" id="MBB4622250.1"/>
    </source>
</evidence>
<dbReference type="Proteomes" id="UP000533637">
    <property type="component" value="Unassembled WGS sequence"/>
</dbReference>
<evidence type="ECO:0000313" key="2">
    <source>
        <dbReference type="Proteomes" id="UP000533637"/>
    </source>
</evidence>
<protein>
    <recommendedName>
        <fullName evidence="3">6-bladed beta-propeller</fullName>
    </recommendedName>
</protein>
<dbReference type="RefSeq" id="WP_122351967.1">
    <property type="nucleotide sequence ID" value="NZ_BMPB01000001.1"/>
</dbReference>